<name>M5S056_9BACT</name>
<evidence type="ECO:0000313" key="2">
    <source>
        <dbReference type="Proteomes" id="UP000011996"/>
    </source>
</evidence>
<sequence>MVRSRYLTPEHLIRAMKRGNFYASSGVTLEDVSFDESTRTLSIKINDEDGAKYRTNFIATLRHEESNAENLSRIGKVVGSVEGPQASYTMTENELYVQAVITSTSDHHAPLSTTKNNSLDTAGWVQGLTNVVYMFVSS</sequence>
<dbReference type="Proteomes" id="UP000011996">
    <property type="component" value="Unassembled WGS sequence"/>
</dbReference>
<evidence type="ECO:0000313" key="1">
    <source>
        <dbReference type="EMBL" id="EMI24826.1"/>
    </source>
</evidence>
<proteinExistence type="predicted"/>
<dbReference type="AlphaFoldDB" id="M5S056"/>
<comment type="caution">
    <text evidence="1">The sequence shown here is derived from an EMBL/GenBank/DDBJ whole genome shotgun (WGS) entry which is preliminary data.</text>
</comment>
<dbReference type="STRING" id="1263868.RESH_04572"/>
<gene>
    <name evidence="1" type="ORF">RESH_04572</name>
</gene>
<dbReference type="PATRIC" id="fig|1263868.3.peg.4960"/>
<organism evidence="1 2">
    <name type="scientific">Rhodopirellula europaea SH398</name>
    <dbReference type="NCBI Taxonomy" id="1263868"/>
    <lineage>
        <taxon>Bacteria</taxon>
        <taxon>Pseudomonadati</taxon>
        <taxon>Planctomycetota</taxon>
        <taxon>Planctomycetia</taxon>
        <taxon>Pirellulales</taxon>
        <taxon>Pirellulaceae</taxon>
        <taxon>Rhodopirellula</taxon>
    </lineage>
</organism>
<accession>M5S056</accession>
<protein>
    <submittedName>
        <fullName evidence="1">PHP domain protein</fullName>
    </submittedName>
</protein>
<reference evidence="1 2" key="1">
    <citation type="journal article" date="2013" name="Mar. Genomics">
        <title>Expression of sulfatases in Rhodopirellula baltica and the diversity of sulfatases in the genus Rhodopirellula.</title>
        <authorList>
            <person name="Wegner C.E."/>
            <person name="Richter-Heitmann T."/>
            <person name="Klindworth A."/>
            <person name="Klockow C."/>
            <person name="Richter M."/>
            <person name="Achstetter T."/>
            <person name="Glockner F.O."/>
            <person name="Harder J."/>
        </authorList>
    </citation>
    <scope>NUCLEOTIDE SEQUENCE [LARGE SCALE GENOMIC DNA]</scope>
    <source>
        <strain evidence="1 2">SH398</strain>
    </source>
</reference>
<dbReference type="EMBL" id="ANOF01000148">
    <property type="protein sequence ID" value="EMI24826.1"/>
    <property type="molecule type" value="Genomic_DNA"/>
</dbReference>